<feature type="signal peptide" evidence="8">
    <location>
        <begin position="1"/>
        <end position="23"/>
    </location>
</feature>
<dbReference type="GeneTree" id="ENSGT01030000234601"/>
<organism evidence="9 10">
    <name type="scientific">Rattus norvegicus</name>
    <name type="common">Rat</name>
    <dbReference type="NCBI Taxonomy" id="10116"/>
    <lineage>
        <taxon>Eukaryota</taxon>
        <taxon>Metazoa</taxon>
        <taxon>Chordata</taxon>
        <taxon>Craniata</taxon>
        <taxon>Vertebrata</taxon>
        <taxon>Euteleostomi</taxon>
        <taxon>Mammalia</taxon>
        <taxon>Eutheria</taxon>
        <taxon>Euarchontoglires</taxon>
        <taxon>Glires</taxon>
        <taxon>Rodentia</taxon>
        <taxon>Myomorpha</taxon>
        <taxon>Muroidea</taxon>
        <taxon>Muridae</taxon>
        <taxon>Murinae</taxon>
        <taxon>Rattus</taxon>
    </lineage>
</organism>
<evidence type="ECO:0000256" key="7">
    <source>
        <dbReference type="ARBA" id="ARBA00047597"/>
    </source>
</evidence>
<evidence type="ECO:0000256" key="1">
    <source>
        <dbReference type="ARBA" id="ARBA00009558"/>
    </source>
</evidence>
<evidence type="ECO:0000313" key="11">
    <source>
        <dbReference type="RGD" id="628834"/>
    </source>
</evidence>
<name>A0A8I6ATX6_RAT</name>
<proteinExistence type="inferred from homology"/>
<comment type="catalytic activity">
    <reaction evidence="7 8">
        <text>L-arginyl-[protein] + NAD(+) = N(omega)-(ADP-D-ribosyl)-L-arginyl-[protein] + nicotinamide + H(+)</text>
        <dbReference type="Rhea" id="RHEA:19149"/>
        <dbReference type="Rhea" id="RHEA-COMP:10532"/>
        <dbReference type="Rhea" id="RHEA-COMP:15087"/>
        <dbReference type="ChEBI" id="CHEBI:15378"/>
        <dbReference type="ChEBI" id="CHEBI:17154"/>
        <dbReference type="ChEBI" id="CHEBI:29965"/>
        <dbReference type="ChEBI" id="CHEBI:57540"/>
        <dbReference type="ChEBI" id="CHEBI:142554"/>
        <dbReference type="EC" id="2.4.2.31"/>
    </reaction>
</comment>
<evidence type="ECO:0000256" key="3">
    <source>
        <dbReference type="ARBA" id="ARBA00022679"/>
    </source>
</evidence>
<dbReference type="GO" id="GO:0106274">
    <property type="term" value="F:NAD+-protein-arginine ADP-ribosyltransferase activity"/>
    <property type="evidence" value="ECO:0007669"/>
    <property type="project" value="UniProtKB-EC"/>
</dbReference>
<feature type="chain" id="PRO_5039777464" description="NAD(P)(+)--arginine ADP-ribosyltransferase" evidence="8">
    <location>
        <begin position="24"/>
        <end position="211"/>
    </location>
</feature>
<dbReference type="GO" id="GO:0016779">
    <property type="term" value="F:nucleotidyltransferase activity"/>
    <property type="evidence" value="ECO:0007669"/>
    <property type="project" value="UniProtKB-KW"/>
</dbReference>
<keyword evidence="10" id="KW-1185">Reference proteome</keyword>
<evidence type="ECO:0000313" key="9">
    <source>
        <dbReference type="Ensembl" id="ENSRNOP00000097955.1"/>
    </source>
</evidence>
<dbReference type="Proteomes" id="UP000002494">
    <property type="component" value="Chromosome 1"/>
</dbReference>
<dbReference type="Pfam" id="PF01129">
    <property type="entry name" value="ART"/>
    <property type="match status" value="1"/>
</dbReference>
<dbReference type="PRINTS" id="PR00970">
    <property type="entry name" value="RIBTRNSFRASE"/>
</dbReference>
<evidence type="ECO:0000313" key="10">
    <source>
        <dbReference type="Proteomes" id="UP000002494"/>
    </source>
</evidence>
<dbReference type="InterPro" id="IPR000768">
    <property type="entry name" value="ART"/>
</dbReference>
<reference evidence="9" key="2">
    <citation type="submission" date="2025-08" db="UniProtKB">
        <authorList>
            <consortium name="Ensembl"/>
        </authorList>
    </citation>
    <scope>IDENTIFICATION</scope>
    <source>
        <strain evidence="9">Brown Norway</strain>
    </source>
</reference>
<evidence type="ECO:0000256" key="6">
    <source>
        <dbReference type="ARBA" id="ARBA00023027"/>
    </source>
</evidence>
<dbReference type="SUPFAM" id="SSF56399">
    <property type="entry name" value="ADP-ribosylation"/>
    <property type="match status" value="1"/>
</dbReference>
<protein>
    <recommendedName>
        <fullName evidence="8">NAD(P)(+)--arginine ADP-ribosyltransferase</fullName>
        <ecNumber evidence="8">2.4.2.31</ecNumber>
    </recommendedName>
    <alternativeName>
        <fullName evidence="8">Mono(ADP-ribosyl)transferase</fullName>
    </alternativeName>
</protein>
<dbReference type="PANTHER" id="PTHR10339:SF2">
    <property type="entry name" value="ECTO-ADP-RIBOSYLTRANSFERASE 5"/>
    <property type="match status" value="1"/>
</dbReference>
<accession>A0A8I6ATX6</accession>
<evidence type="ECO:0000256" key="5">
    <source>
        <dbReference type="ARBA" id="ARBA00022857"/>
    </source>
</evidence>
<evidence type="ECO:0000256" key="8">
    <source>
        <dbReference type="RuleBase" id="RU361228"/>
    </source>
</evidence>
<reference evidence="9" key="3">
    <citation type="submission" date="2025-09" db="UniProtKB">
        <authorList>
            <consortium name="Ensembl"/>
        </authorList>
    </citation>
    <scope>IDENTIFICATION</scope>
    <source>
        <strain evidence="9">Brown Norway</strain>
    </source>
</reference>
<dbReference type="Ensembl" id="ENSRNOT00000098311.2">
    <property type="protein sequence ID" value="ENSRNOP00000097955.1"/>
    <property type="gene ID" value="ENSRNOG00000020242.9"/>
</dbReference>
<keyword evidence="5 8" id="KW-0521">NADP</keyword>
<dbReference type="InterPro" id="IPR050999">
    <property type="entry name" value="ADP-ribosyltransferase_ARG"/>
</dbReference>
<keyword evidence="4" id="KW-0548">Nucleotidyltransferase</keyword>
<comment type="similarity">
    <text evidence="1 8">Belongs to the Arg-specific ADP-ribosyltransferase family.</text>
</comment>
<dbReference type="AlphaFoldDB" id="A0A8I6ATX6"/>
<evidence type="ECO:0000256" key="2">
    <source>
        <dbReference type="ARBA" id="ARBA00022676"/>
    </source>
</evidence>
<dbReference type="EC" id="2.4.2.31" evidence="8"/>
<dbReference type="Gene3D" id="3.90.176.10">
    <property type="entry name" value="Toxin ADP-ribosyltransferase, Chain A, domain 1"/>
    <property type="match status" value="2"/>
</dbReference>
<keyword evidence="2 8" id="KW-0328">Glycosyltransferase</keyword>
<sequence length="211" mass="23237">MILEDLLMVLSCLALHILWKVQAVPILPLSLVPDTFDDAYVGCSEEMEEKAGLLLKEEMARHALLRESWEAAQEAWAHGRHKLTLPPGFKAQHGVAVMVYTNSSNTLYWELNQAALSVFPEEREVLIPPHEVFLVTGFSQDGAQSIVTLWSYNQTCSHFNCAYLGGEKRRGCVSSRAAGQPESFSTEALALQSGKTLLLAPGELQLSRAGP</sequence>
<keyword evidence="6 8" id="KW-0520">NAD</keyword>
<keyword evidence="8" id="KW-0732">Signal</keyword>
<dbReference type="RGD" id="628834">
    <property type="gene designation" value="Art5"/>
</dbReference>
<gene>
    <name evidence="9 11" type="primary">Art5</name>
</gene>
<dbReference type="PANTHER" id="PTHR10339">
    <property type="entry name" value="ADP-RIBOSYLTRANSFERASE"/>
    <property type="match status" value="1"/>
</dbReference>
<evidence type="ECO:0000256" key="4">
    <source>
        <dbReference type="ARBA" id="ARBA00022695"/>
    </source>
</evidence>
<reference evidence="9" key="1">
    <citation type="submission" date="2024-01" db="EMBL/GenBank/DDBJ databases">
        <title>GRCr8: a new rat reference genome assembly contstructed from accurate long reads and long range scaffolding.</title>
        <authorList>
            <person name="Doris P.A."/>
            <person name="Kalbfleisch T."/>
            <person name="Li K."/>
            <person name="Howe K."/>
            <person name="Wood J."/>
        </authorList>
    </citation>
    <scope>NUCLEOTIDE SEQUENCE [LARGE SCALE GENOMIC DNA]</scope>
    <source>
        <strain evidence="9">Brown Norway</strain>
    </source>
</reference>
<keyword evidence="3 8" id="KW-0808">Transferase</keyword>